<protein>
    <submittedName>
        <fullName evidence="1">Uncharacterized protein</fullName>
    </submittedName>
</protein>
<keyword evidence="2" id="KW-1185">Reference proteome</keyword>
<dbReference type="EMBL" id="JAKHSK010000009">
    <property type="protein sequence ID" value="MCL6218306.1"/>
    <property type="molecule type" value="Genomic_DNA"/>
</dbReference>
<evidence type="ECO:0000313" key="1">
    <source>
        <dbReference type="EMBL" id="MCL6218306.1"/>
    </source>
</evidence>
<comment type="caution">
    <text evidence="1">The sequence shown here is derived from an EMBL/GenBank/DDBJ whole genome shotgun (WGS) entry which is preliminary data.</text>
</comment>
<dbReference type="RefSeq" id="WP_249601219.1">
    <property type="nucleotide sequence ID" value="NZ_JAKHSK010000009.1"/>
</dbReference>
<name>A0A9X1ZXN8_9FLAO</name>
<organism evidence="1 2">
    <name type="scientific">Zunongwangia pacifica</name>
    <dbReference type="NCBI Taxonomy" id="2911062"/>
    <lineage>
        <taxon>Bacteria</taxon>
        <taxon>Pseudomonadati</taxon>
        <taxon>Bacteroidota</taxon>
        <taxon>Flavobacteriia</taxon>
        <taxon>Flavobacteriales</taxon>
        <taxon>Flavobacteriaceae</taxon>
        <taxon>Zunongwangia</taxon>
    </lineage>
</organism>
<dbReference type="PROSITE" id="PS51257">
    <property type="entry name" value="PROKAR_LIPOPROTEIN"/>
    <property type="match status" value="1"/>
</dbReference>
<sequence length="50" mass="5628">MKKLLLISLCIFFASCSDNDTYTEINGNFTGFFERGDRTAKVSLNFNDGI</sequence>
<dbReference type="AlphaFoldDB" id="A0A9X1ZXN8"/>
<evidence type="ECO:0000313" key="2">
    <source>
        <dbReference type="Proteomes" id="UP001139521"/>
    </source>
</evidence>
<proteinExistence type="predicted"/>
<dbReference type="Proteomes" id="UP001139521">
    <property type="component" value="Unassembled WGS sequence"/>
</dbReference>
<reference evidence="1" key="1">
    <citation type="submission" date="2022-01" db="EMBL/GenBank/DDBJ databases">
        <title>Genome sequencing of Zunongwangia sp. M21534 genome.</title>
        <authorList>
            <person name="Chen Y."/>
            <person name="Dong C."/>
            <person name="Shao Z."/>
        </authorList>
    </citation>
    <scope>NUCLEOTIDE SEQUENCE</scope>
    <source>
        <strain evidence="1">MCCC M21534</strain>
    </source>
</reference>
<accession>A0A9X1ZXN8</accession>
<gene>
    <name evidence="1" type="ORF">L1967_08350</name>
</gene>